<dbReference type="Proteomes" id="UP000823910">
    <property type="component" value="Unassembled WGS sequence"/>
</dbReference>
<name>A0A9D2MXH3_9FIRM</name>
<evidence type="ECO:0000313" key="3">
    <source>
        <dbReference type="Proteomes" id="UP000823910"/>
    </source>
</evidence>
<dbReference type="Pfam" id="PF13338">
    <property type="entry name" value="AbiEi_4"/>
    <property type="match status" value="1"/>
</dbReference>
<accession>A0A9D2MXH3</accession>
<dbReference type="InterPro" id="IPR025159">
    <property type="entry name" value="AbiEi_N"/>
</dbReference>
<reference evidence="2" key="1">
    <citation type="journal article" date="2021" name="PeerJ">
        <title>Extensive microbial diversity within the chicken gut microbiome revealed by metagenomics and culture.</title>
        <authorList>
            <person name="Gilroy R."/>
            <person name="Ravi A."/>
            <person name="Getino M."/>
            <person name="Pursley I."/>
            <person name="Horton D.L."/>
            <person name="Alikhan N.F."/>
            <person name="Baker D."/>
            <person name="Gharbi K."/>
            <person name="Hall N."/>
            <person name="Watson M."/>
            <person name="Adriaenssens E.M."/>
            <person name="Foster-Nyarko E."/>
            <person name="Jarju S."/>
            <person name="Secka A."/>
            <person name="Antonio M."/>
            <person name="Oren A."/>
            <person name="Chaudhuri R.R."/>
            <person name="La Ragione R."/>
            <person name="Hildebrand F."/>
            <person name="Pallen M.J."/>
        </authorList>
    </citation>
    <scope>NUCLEOTIDE SEQUENCE</scope>
    <source>
        <strain evidence="2">CHK180-15479</strain>
    </source>
</reference>
<proteinExistence type="predicted"/>
<feature type="domain" description="AbiEi antitoxin N-terminal" evidence="1">
    <location>
        <begin position="5"/>
        <end position="52"/>
    </location>
</feature>
<gene>
    <name evidence="2" type="ORF">H9704_01045</name>
</gene>
<evidence type="ECO:0000259" key="1">
    <source>
        <dbReference type="Pfam" id="PF13338"/>
    </source>
</evidence>
<reference evidence="2" key="2">
    <citation type="submission" date="2021-04" db="EMBL/GenBank/DDBJ databases">
        <authorList>
            <person name="Gilroy R."/>
        </authorList>
    </citation>
    <scope>NUCLEOTIDE SEQUENCE</scope>
    <source>
        <strain evidence="2">CHK180-15479</strain>
    </source>
</reference>
<sequence length="197" mass="22564">MTDNERIKILLESSPNGTITTEQVTSAGLHRSILQKLVDSGEIYRFGRGLYIRSNAWEDDFYLLQLKYRRGIYSHDTALYLHGYSDRTPAQYTVTFPKGYNSRSLKEENIIVKRAVPDNYSLGVTELLSPCGNPLRVYDLEKTLCDILRGSGSDIQIVSAAMKKYAVSKGKDIHKLMKYAEQLRVKPKVFRYMEILL</sequence>
<comment type="caution">
    <text evidence="2">The sequence shown here is derived from an EMBL/GenBank/DDBJ whole genome shotgun (WGS) entry which is preliminary data.</text>
</comment>
<evidence type="ECO:0000313" key="2">
    <source>
        <dbReference type="EMBL" id="HJC04740.1"/>
    </source>
</evidence>
<dbReference type="AlphaFoldDB" id="A0A9D2MXH3"/>
<protein>
    <submittedName>
        <fullName evidence="2">Type IV toxin-antitoxin system AbiEi family antitoxin domain-containing protein</fullName>
    </submittedName>
</protein>
<organism evidence="2 3">
    <name type="scientific">Candidatus Enterocloster excrementipullorum</name>
    <dbReference type="NCBI Taxonomy" id="2838559"/>
    <lineage>
        <taxon>Bacteria</taxon>
        <taxon>Bacillati</taxon>
        <taxon>Bacillota</taxon>
        <taxon>Clostridia</taxon>
        <taxon>Lachnospirales</taxon>
        <taxon>Lachnospiraceae</taxon>
        <taxon>Enterocloster</taxon>
    </lineage>
</organism>
<dbReference type="EMBL" id="DWWT01000002">
    <property type="protein sequence ID" value="HJC04740.1"/>
    <property type="molecule type" value="Genomic_DNA"/>
</dbReference>